<dbReference type="AlphaFoldDB" id="A0A026WDY7"/>
<dbReference type="STRING" id="2015173.A0A026WDY7"/>
<proteinExistence type="predicted"/>
<dbReference type="PANTHER" id="PTHR47331">
    <property type="entry name" value="PHD-TYPE DOMAIN-CONTAINING PROTEIN"/>
    <property type="match status" value="1"/>
</dbReference>
<dbReference type="PANTHER" id="PTHR47331:SF2">
    <property type="match status" value="1"/>
</dbReference>
<dbReference type="OMA" id="HRYIICK"/>
<evidence type="ECO:0000259" key="1">
    <source>
        <dbReference type="Pfam" id="PF17921"/>
    </source>
</evidence>
<keyword evidence="3" id="KW-1185">Reference proteome</keyword>
<sequence length="188" mass="21840">MPRTSRLSNELTTKEFIAAEIVVLRLSQQESFDATKEQRLNSMDIYKDENGLIRLKSPMANREDEYDFRHPIVLDPKHPLTKSLIEYTHQRLNHAGIHIVMSTLRERFWVLSCRATVRSVIHRYIICKRHRLKKIDVIPGNLPNERIRDANVFEITGIDYVGPLFLKGSQKAWISLFTCAIYTGCPGF</sequence>
<evidence type="ECO:0000313" key="2">
    <source>
        <dbReference type="EMBL" id="EZA54282.1"/>
    </source>
</evidence>
<dbReference type="Proteomes" id="UP000053097">
    <property type="component" value="Unassembled WGS sequence"/>
</dbReference>
<organism evidence="2 3">
    <name type="scientific">Ooceraea biroi</name>
    <name type="common">Clonal raider ant</name>
    <name type="synonym">Cerapachys biroi</name>
    <dbReference type="NCBI Taxonomy" id="2015173"/>
    <lineage>
        <taxon>Eukaryota</taxon>
        <taxon>Metazoa</taxon>
        <taxon>Ecdysozoa</taxon>
        <taxon>Arthropoda</taxon>
        <taxon>Hexapoda</taxon>
        <taxon>Insecta</taxon>
        <taxon>Pterygota</taxon>
        <taxon>Neoptera</taxon>
        <taxon>Endopterygota</taxon>
        <taxon>Hymenoptera</taxon>
        <taxon>Apocrita</taxon>
        <taxon>Aculeata</taxon>
        <taxon>Formicoidea</taxon>
        <taxon>Formicidae</taxon>
        <taxon>Dorylinae</taxon>
        <taxon>Ooceraea</taxon>
    </lineage>
</organism>
<evidence type="ECO:0000313" key="3">
    <source>
        <dbReference type="Proteomes" id="UP000053097"/>
    </source>
</evidence>
<feature type="domain" description="Integrase zinc-binding" evidence="1">
    <location>
        <begin position="78"/>
        <end position="131"/>
    </location>
</feature>
<protein>
    <recommendedName>
        <fullName evidence="1">Integrase zinc-binding domain-containing protein</fullName>
    </recommendedName>
</protein>
<dbReference type="EMBL" id="KK107256">
    <property type="protein sequence ID" value="EZA54282.1"/>
    <property type="molecule type" value="Genomic_DNA"/>
</dbReference>
<accession>A0A026WDY7</accession>
<reference evidence="2 3" key="1">
    <citation type="journal article" date="2014" name="Curr. Biol.">
        <title>The genome of the clonal raider ant Cerapachys biroi.</title>
        <authorList>
            <person name="Oxley P.R."/>
            <person name="Ji L."/>
            <person name="Fetter-Pruneda I."/>
            <person name="McKenzie S.K."/>
            <person name="Li C."/>
            <person name="Hu H."/>
            <person name="Zhang G."/>
            <person name="Kronauer D.J."/>
        </authorList>
    </citation>
    <scope>NUCLEOTIDE SEQUENCE [LARGE SCALE GENOMIC DNA]</scope>
</reference>
<dbReference type="InterPro" id="IPR041588">
    <property type="entry name" value="Integrase_H2C2"/>
</dbReference>
<dbReference type="Pfam" id="PF17921">
    <property type="entry name" value="Integrase_H2C2"/>
    <property type="match status" value="1"/>
</dbReference>
<name>A0A026WDY7_OOCBI</name>
<gene>
    <name evidence="2" type="ORF">X777_06157</name>
</gene>